<dbReference type="InterPro" id="IPR011991">
    <property type="entry name" value="ArsR-like_HTH"/>
</dbReference>
<dbReference type="AlphaFoldDB" id="A0A212M229"/>
<evidence type="ECO:0000256" key="2">
    <source>
        <dbReference type="ARBA" id="ARBA00023125"/>
    </source>
</evidence>
<dbReference type="PRINTS" id="PR00778">
    <property type="entry name" value="HTHARSR"/>
</dbReference>
<proteinExistence type="predicted"/>
<keyword evidence="1" id="KW-0805">Transcription regulation</keyword>
<reference evidence="5" key="1">
    <citation type="submission" date="2016-08" db="EMBL/GenBank/DDBJ databases">
        <authorList>
            <person name="Seilhamer J.J."/>
        </authorList>
    </citation>
    <scope>NUCLEOTIDE SEQUENCE</scope>
    <source>
        <strain evidence="5">86</strain>
    </source>
</reference>
<accession>A0A212M229</accession>
<name>A0A212M229_9FIRM</name>
<dbReference type="InterPro" id="IPR036388">
    <property type="entry name" value="WH-like_DNA-bd_sf"/>
</dbReference>
<keyword evidence="3" id="KW-0804">Transcription</keyword>
<gene>
    <name evidence="5" type="primary">arsR</name>
    <name evidence="5" type="ORF">KL86SPO_70607</name>
</gene>
<dbReference type="Pfam" id="PF01022">
    <property type="entry name" value="HTH_5"/>
    <property type="match status" value="1"/>
</dbReference>
<evidence type="ECO:0000256" key="3">
    <source>
        <dbReference type="ARBA" id="ARBA00023163"/>
    </source>
</evidence>
<dbReference type="GO" id="GO:0003677">
    <property type="term" value="F:DNA binding"/>
    <property type="evidence" value="ECO:0007669"/>
    <property type="project" value="UniProtKB-KW"/>
</dbReference>
<dbReference type="InterPro" id="IPR051081">
    <property type="entry name" value="HTH_MetalResp_TranReg"/>
</dbReference>
<dbReference type="GO" id="GO:0003700">
    <property type="term" value="F:DNA-binding transcription factor activity"/>
    <property type="evidence" value="ECO:0007669"/>
    <property type="project" value="InterPro"/>
</dbReference>
<evidence type="ECO:0000256" key="1">
    <source>
        <dbReference type="ARBA" id="ARBA00023015"/>
    </source>
</evidence>
<dbReference type="SMART" id="SM00418">
    <property type="entry name" value="HTH_ARSR"/>
    <property type="match status" value="1"/>
</dbReference>
<dbReference type="InterPro" id="IPR001845">
    <property type="entry name" value="HTH_ArsR_DNA-bd_dom"/>
</dbReference>
<dbReference type="EMBL" id="FMJE01000007">
    <property type="protein sequence ID" value="SCM83749.1"/>
    <property type="molecule type" value="Genomic_DNA"/>
</dbReference>
<dbReference type="PANTHER" id="PTHR33154">
    <property type="entry name" value="TRANSCRIPTIONAL REGULATOR, ARSR FAMILY"/>
    <property type="match status" value="1"/>
</dbReference>
<dbReference type="PANTHER" id="PTHR33154:SF18">
    <property type="entry name" value="ARSENICAL RESISTANCE OPERON REPRESSOR"/>
    <property type="match status" value="1"/>
</dbReference>
<dbReference type="NCBIfam" id="NF033788">
    <property type="entry name" value="HTH_metalloreg"/>
    <property type="match status" value="1"/>
</dbReference>
<dbReference type="PROSITE" id="PS50987">
    <property type="entry name" value="HTH_ARSR_2"/>
    <property type="match status" value="1"/>
</dbReference>
<feature type="domain" description="HTH arsR-type" evidence="4">
    <location>
        <begin position="1"/>
        <end position="93"/>
    </location>
</feature>
<dbReference type="CDD" id="cd00090">
    <property type="entry name" value="HTH_ARSR"/>
    <property type="match status" value="1"/>
</dbReference>
<evidence type="ECO:0000259" key="4">
    <source>
        <dbReference type="PROSITE" id="PS50987"/>
    </source>
</evidence>
<keyword evidence="2" id="KW-0238">DNA-binding</keyword>
<organism evidence="5">
    <name type="scientific">uncultured Sporomusa sp</name>
    <dbReference type="NCBI Taxonomy" id="307249"/>
    <lineage>
        <taxon>Bacteria</taxon>
        <taxon>Bacillati</taxon>
        <taxon>Bacillota</taxon>
        <taxon>Negativicutes</taxon>
        <taxon>Selenomonadales</taxon>
        <taxon>Sporomusaceae</taxon>
        <taxon>Sporomusa</taxon>
        <taxon>environmental samples</taxon>
    </lineage>
</organism>
<dbReference type="Gene3D" id="1.10.10.10">
    <property type="entry name" value="Winged helix-like DNA-binding domain superfamily/Winged helix DNA-binding domain"/>
    <property type="match status" value="1"/>
</dbReference>
<evidence type="ECO:0000313" key="5">
    <source>
        <dbReference type="EMBL" id="SCM83749.1"/>
    </source>
</evidence>
<protein>
    <submittedName>
        <fullName evidence="5">Arsenical resistance operon repressor</fullName>
    </submittedName>
</protein>
<dbReference type="RefSeq" id="WP_288186098.1">
    <property type="nucleotide sequence ID" value="NZ_LT608335.1"/>
</dbReference>
<sequence>MADIYTRYAVFFKALSDTNRLMIVDMLSCGELCACKILEKFNITQPTLSHHMKILCDSGLVTGRKEGKWTYYSLDEKVVGEFKAFLGNITSSKADCICNREEVYSWDNR</sequence>
<dbReference type="SUPFAM" id="SSF46785">
    <property type="entry name" value="Winged helix' DNA-binding domain"/>
    <property type="match status" value="1"/>
</dbReference>
<dbReference type="InterPro" id="IPR036390">
    <property type="entry name" value="WH_DNA-bd_sf"/>
</dbReference>